<dbReference type="RefSeq" id="XP_064076704.1">
    <property type="nucleotide sequence ID" value="XM_064220634.1"/>
</dbReference>
<dbReference type="InterPro" id="IPR011333">
    <property type="entry name" value="SKP1/BTB/POZ_sf"/>
</dbReference>
<dbReference type="PANTHER" id="PTHR45774">
    <property type="entry name" value="BTB/POZ DOMAIN-CONTAINING"/>
    <property type="match status" value="1"/>
</dbReference>
<feature type="domain" description="BTB" evidence="1">
    <location>
        <begin position="44"/>
        <end position="109"/>
    </location>
</feature>
<proteinExistence type="predicted"/>
<dbReference type="SMART" id="SM00225">
    <property type="entry name" value="BTB"/>
    <property type="match status" value="1"/>
</dbReference>
<evidence type="ECO:0000313" key="2">
    <source>
        <dbReference type="Proteomes" id="UP001652626"/>
    </source>
</evidence>
<dbReference type="Pfam" id="PF00651">
    <property type="entry name" value="BTB"/>
    <property type="match status" value="1"/>
</dbReference>
<evidence type="ECO:0000313" key="3">
    <source>
        <dbReference type="RefSeq" id="XP_064076704.1"/>
    </source>
</evidence>
<name>A0ABM4AZH2_VANTA</name>
<dbReference type="PROSITE" id="PS50097">
    <property type="entry name" value="BTB"/>
    <property type="match status" value="1"/>
</dbReference>
<reference evidence="3" key="1">
    <citation type="submission" date="2025-08" db="UniProtKB">
        <authorList>
            <consortium name="RefSeq"/>
        </authorList>
    </citation>
    <scope>IDENTIFICATION</scope>
    <source>
        <tissue evidence="3">Whole body</tissue>
    </source>
</reference>
<sequence>MRPWSYSKFKVDIKAKQMGYNMNDLRNKSLYDRVNKLLVSYEWSDCSFSVHGKNFKAHKLILCISSPVFEAMFYGPLSTNEVITITDIEPNIFQLLLNYIYTDKVDIHSIEESYDLMYVSRKYMLEYLTEICIAYIESNISIDNVIPVLNYPDHMQDNQLVSTALKLFCQHADYLLKENKSSITSTCMQKILRCNEINILEKDLIKGVFEWTSYYCEQNEIKNNIQNRRELLIKNDLLKLLRFNTLTLNEFNEITVSKDNLLLKCEEEQMKLQMETEKMNNRVLSITDNKFLPRKTLKQQWCLCHRPPLRSESPLIVDLTNYTIHTKVKANKSTFINTLSVHSRMAPVVSYCNNLTNIYHEQFTTLVTCEEDNSIIKKIYFDSNVEHDFNIDIEFDEPMLIKKDCWYKISFIWPHQDTFYSYQYGVQSRAPCYNNGKIKFEFNDVLRISDHGGSFLRGLKFCM</sequence>
<dbReference type="PANTHER" id="PTHR45774:SF3">
    <property type="entry name" value="BTB (POZ) DOMAIN-CONTAINING 2B-RELATED"/>
    <property type="match status" value="1"/>
</dbReference>
<accession>A0ABM4AZH2</accession>
<dbReference type="Proteomes" id="UP001652626">
    <property type="component" value="Chromosome 4"/>
</dbReference>
<dbReference type="CDD" id="cd18186">
    <property type="entry name" value="BTB_POZ_ZBTB_KLHL-like"/>
    <property type="match status" value="1"/>
</dbReference>
<dbReference type="GeneID" id="113394543"/>
<organism evidence="2 3">
    <name type="scientific">Vanessa tameamea</name>
    <name type="common">Kamehameha butterfly</name>
    <dbReference type="NCBI Taxonomy" id="334116"/>
    <lineage>
        <taxon>Eukaryota</taxon>
        <taxon>Metazoa</taxon>
        <taxon>Ecdysozoa</taxon>
        <taxon>Arthropoda</taxon>
        <taxon>Hexapoda</taxon>
        <taxon>Insecta</taxon>
        <taxon>Pterygota</taxon>
        <taxon>Neoptera</taxon>
        <taxon>Endopterygota</taxon>
        <taxon>Lepidoptera</taxon>
        <taxon>Glossata</taxon>
        <taxon>Ditrysia</taxon>
        <taxon>Papilionoidea</taxon>
        <taxon>Nymphalidae</taxon>
        <taxon>Nymphalinae</taxon>
        <taxon>Vanessa</taxon>
    </lineage>
</organism>
<keyword evidence="2" id="KW-1185">Reference proteome</keyword>
<dbReference type="InterPro" id="IPR000210">
    <property type="entry name" value="BTB/POZ_dom"/>
</dbReference>
<evidence type="ECO:0000259" key="1">
    <source>
        <dbReference type="PROSITE" id="PS50097"/>
    </source>
</evidence>
<gene>
    <name evidence="3" type="primary">LOC113394543</name>
</gene>
<protein>
    <submittedName>
        <fullName evidence="3">BTB/POZ domain-containing protein 3-like isoform X1</fullName>
    </submittedName>
</protein>
<dbReference type="SUPFAM" id="SSF54695">
    <property type="entry name" value="POZ domain"/>
    <property type="match status" value="1"/>
</dbReference>
<dbReference type="Gene3D" id="3.30.710.10">
    <property type="entry name" value="Potassium Channel Kv1.1, Chain A"/>
    <property type="match status" value="1"/>
</dbReference>